<reference evidence="2" key="1">
    <citation type="submission" date="2023-10" db="EMBL/GenBank/DDBJ databases">
        <authorList>
            <person name="Chen Y."/>
            <person name="Shah S."/>
            <person name="Dougan E. K."/>
            <person name="Thang M."/>
            <person name="Chan C."/>
        </authorList>
    </citation>
    <scope>NUCLEOTIDE SEQUENCE [LARGE SCALE GENOMIC DNA]</scope>
</reference>
<gene>
    <name evidence="2" type="ORF">PCOR1329_LOCUS77309</name>
</gene>
<proteinExistence type="predicted"/>
<feature type="region of interest" description="Disordered" evidence="1">
    <location>
        <begin position="1"/>
        <end position="120"/>
    </location>
</feature>
<sequence>GSRCCAGSAREPVGTPKRSERAARGRDEQATGRPPRASNGDGRVQGKHPEAPARARGTERGGDGGEGEGGGGGGGGGGRGRAPCDRSAAPTNQPARRPRAGNRANAPNPMPGSQKPVRAPACKSCLGGTIILKDPAAARAQCSAASWARAPRHLVGAEASALLEGALGRTNK</sequence>
<comment type="caution">
    <text evidence="2">The sequence shown here is derived from an EMBL/GenBank/DDBJ whole genome shotgun (WGS) entry which is preliminary data.</text>
</comment>
<dbReference type="Proteomes" id="UP001189429">
    <property type="component" value="Unassembled WGS sequence"/>
</dbReference>
<name>A0ABN9XJA8_9DINO</name>
<feature type="compositionally biased region" description="Basic and acidic residues" evidence="1">
    <location>
        <begin position="47"/>
        <end position="63"/>
    </location>
</feature>
<dbReference type="EMBL" id="CAUYUJ010020689">
    <property type="protein sequence ID" value="CAK0899883.1"/>
    <property type="molecule type" value="Genomic_DNA"/>
</dbReference>
<evidence type="ECO:0000313" key="2">
    <source>
        <dbReference type="EMBL" id="CAK0899883.1"/>
    </source>
</evidence>
<protein>
    <submittedName>
        <fullName evidence="2">Uncharacterized protein</fullName>
    </submittedName>
</protein>
<evidence type="ECO:0000256" key="1">
    <source>
        <dbReference type="SAM" id="MobiDB-lite"/>
    </source>
</evidence>
<feature type="compositionally biased region" description="Basic and acidic residues" evidence="1">
    <location>
        <begin position="17"/>
        <end position="30"/>
    </location>
</feature>
<feature type="non-terminal residue" evidence="2">
    <location>
        <position position="1"/>
    </location>
</feature>
<evidence type="ECO:0000313" key="3">
    <source>
        <dbReference type="Proteomes" id="UP001189429"/>
    </source>
</evidence>
<accession>A0ABN9XJA8</accession>
<keyword evidence="3" id="KW-1185">Reference proteome</keyword>
<organism evidence="2 3">
    <name type="scientific">Prorocentrum cordatum</name>
    <dbReference type="NCBI Taxonomy" id="2364126"/>
    <lineage>
        <taxon>Eukaryota</taxon>
        <taxon>Sar</taxon>
        <taxon>Alveolata</taxon>
        <taxon>Dinophyceae</taxon>
        <taxon>Prorocentrales</taxon>
        <taxon>Prorocentraceae</taxon>
        <taxon>Prorocentrum</taxon>
    </lineage>
</organism>
<feature type="compositionally biased region" description="Gly residues" evidence="1">
    <location>
        <begin position="67"/>
        <end position="80"/>
    </location>
</feature>